<organism evidence="1 2">
    <name type="scientific">Pseudoalteromonas phage J2-1</name>
    <dbReference type="NCBI Taxonomy" id="2023998"/>
    <lineage>
        <taxon>Viruses</taxon>
        <taxon>Duplodnaviria</taxon>
        <taxon>Heunggongvirae</taxon>
        <taxon>Uroviricota</taxon>
        <taxon>Caudoviricetes</taxon>
        <taxon>Qingdaovirus</taxon>
        <taxon>Qingdaovirus J21</taxon>
    </lineage>
</organism>
<sequence>MTSKTYKENNYFNNAELVCKDTGKVVAKVVYSPDKPLSCGARLFILTDTDDIEIREMTNGDS</sequence>
<reference evidence="1 2" key="1">
    <citation type="submission" date="2017-06" db="EMBL/GenBank/DDBJ databases">
        <title>A Novel Lytic Pseudoalteromonas phage Isolated from Qingdao coast of China.</title>
        <authorList>
            <person name="Li H."/>
        </authorList>
    </citation>
    <scope>NUCLEOTIDE SEQUENCE [LARGE SCALE GENOMIC DNA]</scope>
</reference>
<accession>A0A223LHI2</accession>
<evidence type="ECO:0000313" key="2">
    <source>
        <dbReference type="Proteomes" id="UP000222256"/>
    </source>
</evidence>
<dbReference type="EMBL" id="MF370964">
    <property type="protein sequence ID" value="ASU03323.1"/>
    <property type="molecule type" value="Genomic_DNA"/>
</dbReference>
<proteinExistence type="predicted"/>
<keyword evidence="2" id="KW-1185">Reference proteome</keyword>
<dbReference type="RefSeq" id="YP_009791464.1">
    <property type="nucleotide sequence ID" value="NC_047839.1"/>
</dbReference>
<dbReference type="Proteomes" id="UP000222256">
    <property type="component" value="Segment"/>
</dbReference>
<protein>
    <submittedName>
        <fullName evidence="1">Uncharacterized protein</fullName>
    </submittedName>
</protein>
<dbReference type="GeneID" id="54981646"/>
<name>A0A223LHI2_9CAUD</name>
<dbReference type="KEGG" id="vg:54981646"/>
<evidence type="ECO:0000313" key="1">
    <source>
        <dbReference type="EMBL" id="ASU03323.1"/>
    </source>
</evidence>